<dbReference type="Proteomes" id="UP000886520">
    <property type="component" value="Chromosome 15"/>
</dbReference>
<dbReference type="EMBL" id="JABFUD020000015">
    <property type="protein sequence ID" value="KAI5069690.1"/>
    <property type="molecule type" value="Genomic_DNA"/>
</dbReference>
<dbReference type="AlphaFoldDB" id="A0A9D4UKQ9"/>
<comment type="caution">
    <text evidence="1">The sequence shown here is derived from an EMBL/GenBank/DDBJ whole genome shotgun (WGS) entry which is preliminary data.</text>
</comment>
<evidence type="ECO:0000313" key="2">
    <source>
        <dbReference type="Proteomes" id="UP000886520"/>
    </source>
</evidence>
<proteinExistence type="predicted"/>
<sequence>MVASQIPLFASPEIWRAALGSTSRFFRTEASSAGWWVVLLPGRGRRYESGSQRPSAPQRASTGSSCLAKGVLSLFFFYSRGNAFSGCQNSSPNPVFYVL</sequence>
<gene>
    <name evidence="1" type="ORF">GOP47_0015991</name>
</gene>
<evidence type="ECO:0000313" key="1">
    <source>
        <dbReference type="EMBL" id="KAI5069690.1"/>
    </source>
</evidence>
<organism evidence="1 2">
    <name type="scientific">Adiantum capillus-veneris</name>
    <name type="common">Maidenhair fern</name>
    <dbReference type="NCBI Taxonomy" id="13818"/>
    <lineage>
        <taxon>Eukaryota</taxon>
        <taxon>Viridiplantae</taxon>
        <taxon>Streptophyta</taxon>
        <taxon>Embryophyta</taxon>
        <taxon>Tracheophyta</taxon>
        <taxon>Polypodiopsida</taxon>
        <taxon>Polypodiidae</taxon>
        <taxon>Polypodiales</taxon>
        <taxon>Pteridineae</taxon>
        <taxon>Pteridaceae</taxon>
        <taxon>Vittarioideae</taxon>
        <taxon>Adiantum</taxon>
    </lineage>
</organism>
<reference evidence="1" key="1">
    <citation type="submission" date="2021-01" db="EMBL/GenBank/DDBJ databases">
        <title>Adiantum capillus-veneris genome.</title>
        <authorList>
            <person name="Fang Y."/>
            <person name="Liao Q."/>
        </authorList>
    </citation>
    <scope>NUCLEOTIDE SEQUENCE</scope>
    <source>
        <strain evidence="1">H3</strain>
        <tissue evidence="1">Leaf</tissue>
    </source>
</reference>
<accession>A0A9D4UKQ9</accession>
<name>A0A9D4UKQ9_ADICA</name>
<protein>
    <submittedName>
        <fullName evidence="1">Uncharacterized protein</fullName>
    </submittedName>
</protein>
<keyword evidence="2" id="KW-1185">Reference proteome</keyword>